<protein>
    <recommendedName>
        <fullName evidence="3">USP domain-containing protein</fullName>
    </recommendedName>
</protein>
<reference evidence="2" key="1">
    <citation type="journal article" date="2014" name="Proc. Natl. Acad. Sci. U.S.A.">
        <title>Extensive sampling of basidiomycete genomes demonstrates inadequacy of the white-rot/brown-rot paradigm for wood decay fungi.</title>
        <authorList>
            <person name="Riley R."/>
            <person name="Salamov A.A."/>
            <person name="Brown D.W."/>
            <person name="Nagy L.G."/>
            <person name="Floudas D."/>
            <person name="Held B.W."/>
            <person name="Levasseur A."/>
            <person name="Lombard V."/>
            <person name="Morin E."/>
            <person name="Otillar R."/>
            <person name="Lindquist E.A."/>
            <person name="Sun H."/>
            <person name="LaButti K.M."/>
            <person name="Schmutz J."/>
            <person name="Jabbour D."/>
            <person name="Luo H."/>
            <person name="Baker S.E."/>
            <person name="Pisabarro A.G."/>
            <person name="Walton J.D."/>
            <person name="Blanchette R.A."/>
            <person name="Henrissat B."/>
            <person name="Martin F."/>
            <person name="Cullen D."/>
            <person name="Hibbett D.S."/>
            <person name="Grigoriev I.V."/>
        </authorList>
    </citation>
    <scope>NUCLEOTIDE SEQUENCE [LARGE SCALE GENOMIC DNA]</scope>
    <source>
        <strain evidence="2">MUCL 33604</strain>
    </source>
</reference>
<name>A0A067PRF2_9AGAM</name>
<sequence length="68" mass="8040">MHLRGIVYYGGFHYNVRILRRDGSVWFHDGLTTGINTMYEGQLDTFSEEGLKYKEERYATVLIYSAWN</sequence>
<evidence type="ECO:0000313" key="2">
    <source>
        <dbReference type="Proteomes" id="UP000027265"/>
    </source>
</evidence>
<evidence type="ECO:0000313" key="1">
    <source>
        <dbReference type="EMBL" id="KDQ57393.1"/>
    </source>
</evidence>
<dbReference type="AlphaFoldDB" id="A0A067PRF2"/>
<keyword evidence="2" id="KW-1185">Reference proteome</keyword>
<dbReference type="InParanoid" id="A0A067PRF2"/>
<dbReference type="HOGENOM" id="CLU_161516_1_0_1"/>
<evidence type="ECO:0008006" key="3">
    <source>
        <dbReference type="Google" id="ProtNLM"/>
    </source>
</evidence>
<dbReference type="EMBL" id="KL197719">
    <property type="protein sequence ID" value="KDQ57393.1"/>
    <property type="molecule type" value="Genomic_DNA"/>
</dbReference>
<accession>A0A067PRF2</accession>
<gene>
    <name evidence="1" type="ORF">JAAARDRAFT_130548</name>
</gene>
<proteinExistence type="predicted"/>
<dbReference type="Proteomes" id="UP000027265">
    <property type="component" value="Unassembled WGS sequence"/>
</dbReference>
<dbReference type="OrthoDB" id="2629491at2759"/>
<organism evidence="1 2">
    <name type="scientific">Jaapia argillacea MUCL 33604</name>
    <dbReference type="NCBI Taxonomy" id="933084"/>
    <lineage>
        <taxon>Eukaryota</taxon>
        <taxon>Fungi</taxon>
        <taxon>Dikarya</taxon>
        <taxon>Basidiomycota</taxon>
        <taxon>Agaricomycotina</taxon>
        <taxon>Agaricomycetes</taxon>
        <taxon>Agaricomycetidae</taxon>
        <taxon>Jaapiales</taxon>
        <taxon>Jaapiaceae</taxon>
        <taxon>Jaapia</taxon>
    </lineage>
</organism>